<dbReference type="AlphaFoldDB" id="A0AAE0C7A7"/>
<comment type="caution">
    <text evidence="2">The sequence shown here is derived from an EMBL/GenBank/DDBJ whole genome shotgun (WGS) entry which is preliminary data.</text>
</comment>
<sequence>MIPGRNGDALGEKLGFARPGRGNRPNGAEGGGPEVGAGVWVGTGADCAEIDCPMLDDRTFAAEGSHIARSISSRSTMRIQVGGGIAAAVHHDGLH</sequence>
<proteinExistence type="predicted"/>
<dbReference type="EMBL" id="LGRX02027160">
    <property type="protein sequence ID" value="KAK3249748.1"/>
    <property type="molecule type" value="Genomic_DNA"/>
</dbReference>
<accession>A0AAE0C7A7</accession>
<evidence type="ECO:0000313" key="3">
    <source>
        <dbReference type="Proteomes" id="UP001190700"/>
    </source>
</evidence>
<dbReference type="Proteomes" id="UP001190700">
    <property type="component" value="Unassembled WGS sequence"/>
</dbReference>
<protein>
    <submittedName>
        <fullName evidence="2">Uncharacterized protein</fullName>
    </submittedName>
</protein>
<evidence type="ECO:0000256" key="1">
    <source>
        <dbReference type="SAM" id="MobiDB-lite"/>
    </source>
</evidence>
<gene>
    <name evidence="2" type="ORF">CYMTET_40838</name>
</gene>
<evidence type="ECO:0000313" key="2">
    <source>
        <dbReference type="EMBL" id="KAK3249748.1"/>
    </source>
</evidence>
<feature type="region of interest" description="Disordered" evidence="1">
    <location>
        <begin position="1"/>
        <end position="35"/>
    </location>
</feature>
<organism evidence="2 3">
    <name type="scientific">Cymbomonas tetramitiformis</name>
    <dbReference type="NCBI Taxonomy" id="36881"/>
    <lineage>
        <taxon>Eukaryota</taxon>
        <taxon>Viridiplantae</taxon>
        <taxon>Chlorophyta</taxon>
        <taxon>Pyramimonadophyceae</taxon>
        <taxon>Pyramimonadales</taxon>
        <taxon>Pyramimonadaceae</taxon>
        <taxon>Cymbomonas</taxon>
    </lineage>
</organism>
<name>A0AAE0C7A7_9CHLO</name>
<reference evidence="2 3" key="1">
    <citation type="journal article" date="2015" name="Genome Biol. Evol.">
        <title>Comparative Genomics of a Bacterivorous Green Alga Reveals Evolutionary Causalities and Consequences of Phago-Mixotrophic Mode of Nutrition.</title>
        <authorList>
            <person name="Burns J.A."/>
            <person name="Paasch A."/>
            <person name="Narechania A."/>
            <person name="Kim E."/>
        </authorList>
    </citation>
    <scope>NUCLEOTIDE SEQUENCE [LARGE SCALE GENOMIC DNA]</scope>
    <source>
        <strain evidence="2 3">PLY_AMNH</strain>
    </source>
</reference>
<keyword evidence="3" id="KW-1185">Reference proteome</keyword>